<keyword evidence="1" id="KW-0175">Coiled coil</keyword>
<evidence type="ECO:0000313" key="5">
    <source>
        <dbReference type="Proteomes" id="UP000005408"/>
    </source>
</evidence>
<feature type="compositionally biased region" description="Basic and acidic residues" evidence="2">
    <location>
        <begin position="213"/>
        <end position="228"/>
    </location>
</feature>
<evidence type="ECO:0000313" key="4">
    <source>
        <dbReference type="EnsemblMetazoa" id="G10990.1:cds"/>
    </source>
</evidence>
<reference evidence="4" key="1">
    <citation type="submission" date="2022-08" db="UniProtKB">
        <authorList>
            <consortium name="EnsemblMetazoa"/>
        </authorList>
    </citation>
    <scope>IDENTIFICATION</scope>
    <source>
        <strain evidence="4">05x7-T-G4-1.051#20</strain>
    </source>
</reference>
<sequence>MASCFWSLIVILHFYICHGVLLANEPRTTEKNKSTEKDSDLLRQLLNQETLMRMSLARDVQSLLKYQRMAEEGRQATNKTLSDLEASVYRLTVAAGSLEKQIKHMSNEVSDLQRNKQEIERDIVELSNQTSELQTVTLNKVNIFSSNIAGVKNGIKGYADAIVQAACAAVSSEGFISAIRRTCSNDSPSCDQVCMDATSQMKSKVSNQGGKQKATETRLTDRPTDGQRKGNKIVQPSRGTILARCFQAFHFYGTGQEPRPGVVGQVNKIMYRYKQNACSMQFCGPNFCCCKV</sequence>
<feature type="region of interest" description="Disordered" evidence="2">
    <location>
        <begin position="202"/>
        <end position="231"/>
    </location>
</feature>
<name>A0A8W8HUA3_MAGGI</name>
<feature type="coiled-coil region" evidence="1">
    <location>
        <begin position="95"/>
        <end position="136"/>
    </location>
</feature>
<dbReference type="EnsemblMetazoa" id="G10990.1">
    <property type="protein sequence ID" value="G10990.1:cds"/>
    <property type="gene ID" value="G10990"/>
</dbReference>
<keyword evidence="3" id="KW-0732">Signal</keyword>
<dbReference type="Proteomes" id="UP000005408">
    <property type="component" value="Unassembled WGS sequence"/>
</dbReference>
<organism evidence="4 5">
    <name type="scientific">Magallana gigas</name>
    <name type="common">Pacific oyster</name>
    <name type="synonym">Crassostrea gigas</name>
    <dbReference type="NCBI Taxonomy" id="29159"/>
    <lineage>
        <taxon>Eukaryota</taxon>
        <taxon>Metazoa</taxon>
        <taxon>Spiralia</taxon>
        <taxon>Lophotrochozoa</taxon>
        <taxon>Mollusca</taxon>
        <taxon>Bivalvia</taxon>
        <taxon>Autobranchia</taxon>
        <taxon>Pteriomorphia</taxon>
        <taxon>Ostreida</taxon>
        <taxon>Ostreoidea</taxon>
        <taxon>Ostreidae</taxon>
        <taxon>Magallana</taxon>
    </lineage>
</organism>
<feature type="chain" id="PRO_5036449885" evidence="3">
    <location>
        <begin position="20"/>
        <end position="292"/>
    </location>
</feature>
<feature type="signal peptide" evidence="3">
    <location>
        <begin position="1"/>
        <end position="19"/>
    </location>
</feature>
<proteinExistence type="predicted"/>
<dbReference type="AlphaFoldDB" id="A0A8W8HUA3"/>
<evidence type="ECO:0000256" key="1">
    <source>
        <dbReference type="SAM" id="Coils"/>
    </source>
</evidence>
<evidence type="ECO:0000256" key="3">
    <source>
        <dbReference type="SAM" id="SignalP"/>
    </source>
</evidence>
<accession>A0A8W8HUA3</accession>
<keyword evidence="5" id="KW-1185">Reference proteome</keyword>
<protein>
    <submittedName>
        <fullName evidence="4">Uncharacterized protein</fullName>
    </submittedName>
</protein>
<evidence type="ECO:0000256" key="2">
    <source>
        <dbReference type="SAM" id="MobiDB-lite"/>
    </source>
</evidence>